<dbReference type="SUPFAM" id="SSF52402">
    <property type="entry name" value="Adenine nucleotide alpha hydrolases-like"/>
    <property type="match status" value="2"/>
</dbReference>
<sequence length="276" mass="31854">MKNILIPTDFSKNATDAAKYTLNLFENENCKFYHLHSVDVEVSKLNNLTHKFTQSIREEALIKLNKLKSYFTITDSKFTNRQKTILSFDSLVDAVKVNTKKHNIDLVVMGTKGMTGLRTMLFGSNAVNVINKSEDCATLIVPDEIEFQKIKKIGFPTDLKVISPKIIEEVKFLAELHNATIMIMHITDAENLTEEQFEKLEYLKKEFEGVDHYFHVMPMYNKITDEILDFIEDVEIDLLVISKNEHSFIEKIFREPVIEKLGHTIKIPLMVVPQNN</sequence>
<evidence type="ECO:0000313" key="4">
    <source>
        <dbReference type="Proteomes" id="UP000294564"/>
    </source>
</evidence>
<name>A0A4R2NUL0_9FLAO</name>
<dbReference type="PANTHER" id="PTHR46268:SF6">
    <property type="entry name" value="UNIVERSAL STRESS PROTEIN UP12"/>
    <property type="match status" value="1"/>
</dbReference>
<protein>
    <submittedName>
        <fullName evidence="3">Nucleotide-binding universal stress UspA family protein</fullName>
    </submittedName>
</protein>
<evidence type="ECO:0000259" key="2">
    <source>
        <dbReference type="Pfam" id="PF00582"/>
    </source>
</evidence>
<dbReference type="Gene3D" id="3.40.50.620">
    <property type="entry name" value="HUPs"/>
    <property type="match status" value="2"/>
</dbReference>
<dbReference type="Pfam" id="PF00582">
    <property type="entry name" value="Usp"/>
    <property type="match status" value="1"/>
</dbReference>
<dbReference type="Proteomes" id="UP000294564">
    <property type="component" value="Unassembled WGS sequence"/>
</dbReference>
<comment type="similarity">
    <text evidence="1">Belongs to the universal stress protein A family.</text>
</comment>
<dbReference type="RefSeq" id="WP_132794577.1">
    <property type="nucleotide sequence ID" value="NZ_SLXM01000004.1"/>
</dbReference>
<organism evidence="3 4">
    <name type="scientific">Tenacibaculum skagerrakense</name>
    <dbReference type="NCBI Taxonomy" id="186571"/>
    <lineage>
        <taxon>Bacteria</taxon>
        <taxon>Pseudomonadati</taxon>
        <taxon>Bacteroidota</taxon>
        <taxon>Flavobacteriia</taxon>
        <taxon>Flavobacteriales</taxon>
        <taxon>Flavobacteriaceae</taxon>
        <taxon>Tenacibaculum</taxon>
    </lineage>
</organism>
<comment type="caution">
    <text evidence="3">The sequence shown here is derived from an EMBL/GenBank/DDBJ whole genome shotgun (WGS) entry which is preliminary data.</text>
</comment>
<dbReference type="PANTHER" id="PTHR46268">
    <property type="entry name" value="STRESS RESPONSE PROTEIN NHAX"/>
    <property type="match status" value="1"/>
</dbReference>
<dbReference type="InterPro" id="IPR006016">
    <property type="entry name" value="UspA"/>
</dbReference>
<keyword evidence="4" id="KW-1185">Reference proteome</keyword>
<evidence type="ECO:0000313" key="3">
    <source>
        <dbReference type="EMBL" id="TCP25194.1"/>
    </source>
</evidence>
<proteinExistence type="inferred from homology"/>
<dbReference type="InterPro" id="IPR014729">
    <property type="entry name" value="Rossmann-like_a/b/a_fold"/>
</dbReference>
<evidence type="ECO:0000256" key="1">
    <source>
        <dbReference type="ARBA" id="ARBA00008791"/>
    </source>
</evidence>
<dbReference type="AlphaFoldDB" id="A0A4R2NUL0"/>
<dbReference type="OrthoDB" id="9788959at2"/>
<gene>
    <name evidence="3" type="ORF">EV195_104227</name>
</gene>
<reference evidence="3 4" key="1">
    <citation type="submission" date="2019-03" db="EMBL/GenBank/DDBJ databases">
        <title>Genomic Encyclopedia of Type Strains, Phase IV (KMG-IV): sequencing the most valuable type-strain genomes for metagenomic binning, comparative biology and taxonomic classification.</title>
        <authorList>
            <person name="Goeker M."/>
        </authorList>
    </citation>
    <scope>NUCLEOTIDE SEQUENCE [LARGE SCALE GENOMIC DNA]</scope>
    <source>
        <strain evidence="3 4">DSM 14836</strain>
    </source>
</reference>
<dbReference type="CDD" id="cd00293">
    <property type="entry name" value="USP-like"/>
    <property type="match status" value="2"/>
</dbReference>
<dbReference type="InterPro" id="IPR006015">
    <property type="entry name" value="Universal_stress_UspA"/>
</dbReference>
<feature type="domain" description="UspA" evidence="2">
    <location>
        <begin position="1"/>
        <end position="142"/>
    </location>
</feature>
<dbReference type="EMBL" id="SLXM01000004">
    <property type="protein sequence ID" value="TCP25194.1"/>
    <property type="molecule type" value="Genomic_DNA"/>
</dbReference>
<dbReference type="PRINTS" id="PR01438">
    <property type="entry name" value="UNVRSLSTRESS"/>
</dbReference>
<accession>A0A4R2NUL0</accession>